<keyword evidence="1" id="KW-1133">Transmembrane helix</keyword>
<feature type="transmembrane region" description="Helical" evidence="1">
    <location>
        <begin position="122"/>
        <end position="145"/>
    </location>
</feature>
<feature type="transmembrane region" description="Helical" evidence="1">
    <location>
        <begin position="157"/>
        <end position="177"/>
    </location>
</feature>
<gene>
    <name evidence="2" type="ORF">QNJ86_06635</name>
</gene>
<dbReference type="EMBL" id="JASJEU010000013">
    <property type="protein sequence ID" value="MDJ1650470.1"/>
    <property type="molecule type" value="Genomic_DNA"/>
</dbReference>
<feature type="transmembrane region" description="Helical" evidence="1">
    <location>
        <begin position="20"/>
        <end position="43"/>
    </location>
</feature>
<feature type="transmembrane region" description="Helical" evidence="1">
    <location>
        <begin position="81"/>
        <end position="102"/>
    </location>
</feature>
<dbReference type="RefSeq" id="WP_283832041.1">
    <property type="nucleotide sequence ID" value="NZ_JASJEU010000013.1"/>
</dbReference>
<evidence type="ECO:0000313" key="3">
    <source>
        <dbReference type="Proteomes" id="UP001232750"/>
    </source>
</evidence>
<reference evidence="2 3" key="1">
    <citation type="submission" date="2023-05" db="EMBL/GenBank/DDBJ databases">
        <title>Gordonibacter KGMB12511T sp. nov., isolated from faeces of healthy Korean.</title>
        <authorList>
            <person name="Kim H.S."/>
            <person name="Kim J.-S."/>
            <person name="Suh M.K."/>
            <person name="Eom M.K."/>
            <person name="Do H.E."/>
            <person name="Lee J.-S."/>
        </authorList>
    </citation>
    <scope>NUCLEOTIDE SEQUENCE [LARGE SCALE GENOMIC DNA]</scope>
    <source>
        <strain evidence="2 3">KGMB12511</strain>
    </source>
</reference>
<name>A0ABT7DLQ4_9ACTN</name>
<dbReference type="Pfam" id="PF13346">
    <property type="entry name" value="ABC2_membrane_5"/>
    <property type="match status" value="1"/>
</dbReference>
<evidence type="ECO:0000313" key="2">
    <source>
        <dbReference type="EMBL" id="MDJ1650470.1"/>
    </source>
</evidence>
<feature type="transmembrane region" description="Helical" evidence="1">
    <location>
        <begin position="197"/>
        <end position="218"/>
    </location>
</feature>
<organism evidence="2 3">
    <name type="scientific">Gordonibacter faecis</name>
    <dbReference type="NCBI Taxonomy" id="3047475"/>
    <lineage>
        <taxon>Bacteria</taxon>
        <taxon>Bacillati</taxon>
        <taxon>Actinomycetota</taxon>
        <taxon>Coriobacteriia</taxon>
        <taxon>Eggerthellales</taxon>
        <taxon>Eggerthellaceae</taxon>
        <taxon>Gordonibacter</taxon>
    </lineage>
</organism>
<dbReference type="Proteomes" id="UP001232750">
    <property type="component" value="Unassembled WGS sequence"/>
</dbReference>
<proteinExistence type="predicted"/>
<comment type="caution">
    <text evidence="2">The sequence shown here is derived from an EMBL/GenBank/DDBJ whole genome shotgun (WGS) entry which is preliminary data.</text>
</comment>
<dbReference type="InterPro" id="IPR025699">
    <property type="entry name" value="ABC2_memb-like"/>
</dbReference>
<keyword evidence="3" id="KW-1185">Reference proteome</keyword>
<sequence>MLQFDFLILKKSLIKNVVLWALYATGVCLVAGGVPLIILLVGFPMSHMVLMPMLMRDQNRTWFAFRQALPFSRADVVAGRYASVALVALGCMATGMLSYVLACTLGPLIPGLPLLGHFSFDFNTPVAVAMVGATLTLTLIMYALVLPFMLAGTYRKAATYIPFAFMLAIFAGIFSLSTVDYTALLPIISIISSAAQSTGGACAVAGCFVAASCAFYLASERVAARAYQTRDL</sequence>
<protein>
    <submittedName>
        <fullName evidence="2">ABC-2 transporter permease</fullName>
    </submittedName>
</protein>
<accession>A0ABT7DLQ4</accession>
<evidence type="ECO:0000256" key="1">
    <source>
        <dbReference type="SAM" id="Phobius"/>
    </source>
</evidence>
<keyword evidence="1" id="KW-0472">Membrane</keyword>
<keyword evidence="1" id="KW-0812">Transmembrane</keyword>